<dbReference type="SUPFAM" id="SSF56300">
    <property type="entry name" value="Metallo-dependent phosphatases"/>
    <property type="match status" value="1"/>
</dbReference>
<reference evidence="2 3" key="1">
    <citation type="submission" date="2013-12" db="EMBL/GenBank/DDBJ databases">
        <title>Genome and proteome characterization of Caldibacillus debilis GB1 derived from a cellulolytic aero-tolerant co-culture.</title>
        <authorList>
            <person name="Wushke S.T."/>
            <person name="Zhang X."/>
            <person name="Fristensky B."/>
            <person name="Wilkins J.A."/>
            <person name="Levin D.B."/>
            <person name="Sparling R."/>
        </authorList>
    </citation>
    <scope>NUCLEOTIDE SEQUENCE [LARGE SCALE GENOMIC DNA]</scope>
    <source>
        <strain evidence="2 3">GB1</strain>
    </source>
</reference>
<feature type="domain" description="Calcineurin-like phosphoesterase" evidence="1">
    <location>
        <begin position="105"/>
        <end position="269"/>
    </location>
</feature>
<dbReference type="Proteomes" id="UP000286235">
    <property type="component" value="Unassembled WGS sequence"/>
</dbReference>
<evidence type="ECO:0000313" key="2">
    <source>
        <dbReference type="EMBL" id="RKO63546.1"/>
    </source>
</evidence>
<evidence type="ECO:0000313" key="3">
    <source>
        <dbReference type="Proteomes" id="UP000286235"/>
    </source>
</evidence>
<name>A0A420VJ46_9BACI</name>
<comment type="caution">
    <text evidence="2">The sequence shown here is derived from an EMBL/GenBank/DDBJ whole genome shotgun (WGS) entry which is preliminary data.</text>
</comment>
<dbReference type="RefSeq" id="WP_183041499.1">
    <property type="nucleotide sequence ID" value="NZ_AZRV01000006.1"/>
</dbReference>
<dbReference type="InterPro" id="IPR029052">
    <property type="entry name" value="Metallo-depent_PP-like"/>
</dbReference>
<dbReference type="EMBL" id="AZRV01000006">
    <property type="protein sequence ID" value="RKO63546.1"/>
    <property type="molecule type" value="Genomic_DNA"/>
</dbReference>
<dbReference type="GO" id="GO:0016787">
    <property type="term" value="F:hydrolase activity"/>
    <property type="evidence" value="ECO:0007669"/>
    <property type="project" value="InterPro"/>
</dbReference>
<organism evidence="2 3">
    <name type="scientific">Caldibacillus debilis GB1</name>
    <dbReference type="NCBI Taxonomy" id="1339248"/>
    <lineage>
        <taxon>Bacteria</taxon>
        <taxon>Bacillati</taxon>
        <taxon>Bacillota</taxon>
        <taxon>Bacilli</taxon>
        <taxon>Bacillales</taxon>
        <taxon>Bacillaceae</taxon>
        <taxon>Caldibacillus</taxon>
    </lineage>
</organism>
<keyword evidence="3" id="KW-1185">Reference proteome</keyword>
<proteinExistence type="predicted"/>
<protein>
    <recommendedName>
        <fullName evidence="1">Calcineurin-like phosphoesterase domain-containing protein</fullName>
    </recommendedName>
</protein>
<dbReference type="AlphaFoldDB" id="A0A420VJ46"/>
<gene>
    <name evidence="2" type="ORF">Cdeb_02809</name>
</gene>
<dbReference type="Gene3D" id="3.60.21.10">
    <property type="match status" value="1"/>
</dbReference>
<accession>A0A420VJ46</accession>
<dbReference type="Pfam" id="PF00149">
    <property type="entry name" value="Metallophos"/>
    <property type="match status" value="1"/>
</dbReference>
<dbReference type="InterPro" id="IPR004843">
    <property type="entry name" value="Calcineurin-like_PHP"/>
</dbReference>
<evidence type="ECO:0000259" key="1">
    <source>
        <dbReference type="Pfam" id="PF00149"/>
    </source>
</evidence>
<sequence>MTKFEKWTDEEHETALELKQRGLTFDQVAEELTKKFGREFTGESVRSRFKRTKKKNIEFQDRKNIGNSIEEYLEHLIKHQEELQKFDDRQTSVTIDIDDDKPIGIVFTGDWHVGGLYTAHKEMVRDFKTMRDTDGLYNITMGDYADNYNQNTHKGGMYEQIENPDRQKELILYFFTKFLGEKNLAVLKGNHDNWSYRETGEDFVKYIARQIESPYLWYGGEINIRLGNQVYKIIARHSYIGSSALNTTNSQRRLFDETQGDIIALGHLHFNESHAKTKAGKDTVWIRTGSYKITDDYTQWAVGGTKGDIRQPMVILFPDQKKIIDFRDMYDGIPYLKLVRGEKLCIC</sequence>